<reference evidence="4 5" key="1">
    <citation type="submission" date="2018-06" db="EMBL/GenBank/DDBJ databases">
        <title>Genomic Encyclopedia of Archaeal and Bacterial Type Strains, Phase II (KMG-II): from individual species to whole genera.</title>
        <authorList>
            <person name="Goeker M."/>
        </authorList>
    </citation>
    <scope>NUCLEOTIDE SEQUENCE [LARGE SCALE GENOMIC DNA]</scope>
    <source>
        <strain evidence="4 5">DSM 19830</strain>
    </source>
</reference>
<dbReference type="SUPFAM" id="SSF56925">
    <property type="entry name" value="OMPA-like"/>
    <property type="match status" value="1"/>
</dbReference>
<dbReference type="AlphaFoldDB" id="A0A2W7QVC7"/>
<dbReference type="Gene3D" id="2.40.160.20">
    <property type="match status" value="1"/>
</dbReference>
<organism evidence="4 5">
    <name type="scientific">Algoriphagus chordae</name>
    <dbReference type="NCBI Taxonomy" id="237019"/>
    <lineage>
        <taxon>Bacteria</taxon>
        <taxon>Pseudomonadati</taxon>
        <taxon>Bacteroidota</taxon>
        <taxon>Cytophagia</taxon>
        <taxon>Cytophagales</taxon>
        <taxon>Cyclobacteriaceae</taxon>
        <taxon>Algoriphagus</taxon>
    </lineage>
</organism>
<dbReference type="RefSeq" id="WP_111319037.1">
    <property type="nucleotide sequence ID" value="NZ_QKZT01000008.1"/>
</dbReference>
<name>A0A2W7QVC7_9BACT</name>
<keyword evidence="5" id="KW-1185">Reference proteome</keyword>
<keyword evidence="1 2" id="KW-0732">Signal</keyword>
<dbReference type="OrthoDB" id="1094316at2"/>
<protein>
    <submittedName>
        <fullName evidence="4">Outer membrane protein beta-barrel domain-containing protein</fullName>
    </submittedName>
</protein>
<proteinExistence type="predicted"/>
<dbReference type="Pfam" id="PF13505">
    <property type="entry name" value="OMP_b-brl"/>
    <property type="match status" value="1"/>
</dbReference>
<dbReference type="EMBL" id="QKZT01000008">
    <property type="protein sequence ID" value="PZX51931.1"/>
    <property type="molecule type" value="Genomic_DNA"/>
</dbReference>
<sequence length="197" mass="21906">MKKSIILVALLVMFFAGATQAQTSIFSINYSVSIPTGNTADYIDQVSGRGIKLEYQRFITRSFAVGGEIGNTTLYKRELDKVYTEGSASLSGVQYRYQNSYPILVTGTYYANQTGEFKPYASLGVGTIAHDRRIEMGIFSSEDTHWQFALRPELGLMYRPALNVGFKLGAKYYQSFSSSNLDGQSTIGLDFGILFIR</sequence>
<dbReference type="InterPro" id="IPR027385">
    <property type="entry name" value="Beta-barrel_OMP"/>
</dbReference>
<feature type="domain" description="Outer membrane protein beta-barrel" evidence="3">
    <location>
        <begin position="8"/>
        <end position="192"/>
    </location>
</feature>
<evidence type="ECO:0000259" key="3">
    <source>
        <dbReference type="Pfam" id="PF13505"/>
    </source>
</evidence>
<accession>A0A2W7QVC7</accession>
<feature type="chain" id="PRO_5016079285" evidence="2">
    <location>
        <begin position="22"/>
        <end position="197"/>
    </location>
</feature>
<feature type="signal peptide" evidence="2">
    <location>
        <begin position="1"/>
        <end position="21"/>
    </location>
</feature>
<evidence type="ECO:0000256" key="2">
    <source>
        <dbReference type="SAM" id="SignalP"/>
    </source>
</evidence>
<evidence type="ECO:0000313" key="4">
    <source>
        <dbReference type="EMBL" id="PZX51931.1"/>
    </source>
</evidence>
<comment type="caution">
    <text evidence="4">The sequence shown here is derived from an EMBL/GenBank/DDBJ whole genome shotgun (WGS) entry which is preliminary data.</text>
</comment>
<gene>
    <name evidence="4" type="ORF">LV85_02080</name>
</gene>
<evidence type="ECO:0000313" key="5">
    <source>
        <dbReference type="Proteomes" id="UP000248882"/>
    </source>
</evidence>
<dbReference type="Proteomes" id="UP000248882">
    <property type="component" value="Unassembled WGS sequence"/>
</dbReference>
<evidence type="ECO:0000256" key="1">
    <source>
        <dbReference type="ARBA" id="ARBA00022729"/>
    </source>
</evidence>
<dbReference type="InterPro" id="IPR011250">
    <property type="entry name" value="OMP/PagP_B-barrel"/>
</dbReference>